<organism evidence="2 3">
    <name type="scientific">Methylocaldum szegediense</name>
    <dbReference type="NCBI Taxonomy" id="73780"/>
    <lineage>
        <taxon>Bacteria</taxon>
        <taxon>Pseudomonadati</taxon>
        <taxon>Pseudomonadota</taxon>
        <taxon>Gammaproteobacteria</taxon>
        <taxon>Methylococcales</taxon>
        <taxon>Methylococcaceae</taxon>
        <taxon>Methylocaldum</taxon>
    </lineage>
</organism>
<dbReference type="EMBL" id="OX458333">
    <property type="protein sequence ID" value="CAI8749947.1"/>
    <property type="molecule type" value="Genomic_DNA"/>
</dbReference>
<evidence type="ECO:0000313" key="3">
    <source>
        <dbReference type="Proteomes" id="UP001162030"/>
    </source>
</evidence>
<name>A0ABM9HXG7_9GAMM</name>
<proteinExistence type="predicted"/>
<feature type="region of interest" description="Disordered" evidence="1">
    <location>
        <begin position="79"/>
        <end position="106"/>
    </location>
</feature>
<gene>
    <name evidence="2" type="ORF">MSZNOR_0627</name>
</gene>
<reference evidence="2 3" key="1">
    <citation type="submission" date="2023-03" db="EMBL/GenBank/DDBJ databases">
        <authorList>
            <person name="Pearce D."/>
        </authorList>
    </citation>
    <scope>NUCLEOTIDE SEQUENCE [LARGE SCALE GENOMIC DNA]</scope>
    <source>
        <strain evidence="2">Msz</strain>
    </source>
</reference>
<accession>A0ABM9HXG7</accession>
<protein>
    <submittedName>
        <fullName evidence="2">Uncharacterized protein</fullName>
    </submittedName>
</protein>
<dbReference type="Proteomes" id="UP001162030">
    <property type="component" value="Chromosome"/>
</dbReference>
<evidence type="ECO:0000256" key="1">
    <source>
        <dbReference type="SAM" id="MobiDB-lite"/>
    </source>
</evidence>
<sequence length="106" mass="11757">MPPSLPRSSVAEAASGHTSITVPDRRQRRDLLDITPGLGDTKMSVLLTALSEVHRFEKRALCCRLRRSLAQRALVRKMEESYPATQDRRCLAPQASLPAGHRRPAA</sequence>
<evidence type="ECO:0000313" key="2">
    <source>
        <dbReference type="EMBL" id="CAI8749947.1"/>
    </source>
</evidence>
<keyword evidence="3" id="KW-1185">Reference proteome</keyword>
<feature type="compositionally biased region" description="Basic and acidic residues" evidence="1">
    <location>
        <begin position="79"/>
        <end position="90"/>
    </location>
</feature>
<feature type="region of interest" description="Disordered" evidence="1">
    <location>
        <begin position="1"/>
        <end position="28"/>
    </location>
</feature>